<keyword evidence="3" id="KW-0813">Transport</keyword>
<dbReference type="GO" id="GO:0012505">
    <property type="term" value="C:endomembrane system"/>
    <property type="evidence" value="ECO:0007669"/>
    <property type="project" value="UniProtKB-SubCell"/>
</dbReference>
<organism evidence="9 10">
    <name type="scientific">Mycena chlorophos</name>
    <name type="common">Agaric fungus</name>
    <name type="synonym">Agaricus chlorophos</name>
    <dbReference type="NCBI Taxonomy" id="658473"/>
    <lineage>
        <taxon>Eukaryota</taxon>
        <taxon>Fungi</taxon>
        <taxon>Dikarya</taxon>
        <taxon>Basidiomycota</taxon>
        <taxon>Agaricomycotina</taxon>
        <taxon>Agaricomycetes</taxon>
        <taxon>Agaricomycetidae</taxon>
        <taxon>Agaricales</taxon>
        <taxon>Marasmiineae</taxon>
        <taxon>Mycenaceae</taxon>
        <taxon>Mycena</taxon>
    </lineage>
</organism>
<dbReference type="InterPro" id="IPR020846">
    <property type="entry name" value="MFS_dom"/>
</dbReference>
<dbReference type="GO" id="GO:0016020">
    <property type="term" value="C:membrane"/>
    <property type="evidence" value="ECO:0007669"/>
    <property type="project" value="TreeGrafter"/>
</dbReference>
<evidence type="ECO:0000259" key="8">
    <source>
        <dbReference type="PROSITE" id="PS50850"/>
    </source>
</evidence>
<keyword evidence="5 7" id="KW-1133">Transmembrane helix</keyword>
<accession>A0A8H6TMJ9</accession>
<evidence type="ECO:0000256" key="1">
    <source>
        <dbReference type="ARBA" id="ARBA00004127"/>
    </source>
</evidence>
<proteinExistence type="inferred from homology"/>
<evidence type="ECO:0000313" key="9">
    <source>
        <dbReference type="EMBL" id="KAF7319452.1"/>
    </source>
</evidence>
<dbReference type="Gene3D" id="1.20.1250.20">
    <property type="entry name" value="MFS general substrate transporter like domains"/>
    <property type="match status" value="1"/>
</dbReference>
<evidence type="ECO:0000256" key="4">
    <source>
        <dbReference type="ARBA" id="ARBA00022692"/>
    </source>
</evidence>
<evidence type="ECO:0000256" key="5">
    <source>
        <dbReference type="ARBA" id="ARBA00022989"/>
    </source>
</evidence>
<evidence type="ECO:0000256" key="3">
    <source>
        <dbReference type="ARBA" id="ARBA00022448"/>
    </source>
</evidence>
<gene>
    <name evidence="9" type="ORF">HMN09_00283700</name>
</gene>
<dbReference type="PROSITE" id="PS50850">
    <property type="entry name" value="MFS"/>
    <property type="match status" value="1"/>
</dbReference>
<dbReference type="Proteomes" id="UP000613580">
    <property type="component" value="Unassembled WGS sequence"/>
</dbReference>
<feature type="transmembrane region" description="Helical" evidence="7">
    <location>
        <begin position="12"/>
        <end position="28"/>
    </location>
</feature>
<dbReference type="SUPFAM" id="SSF103473">
    <property type="entry name" value="MFS general substrate transporter"/>
    <property type="match status" value="1"/>
</dbReference>
<keyword evidence="4 7" id="KW-0812">Transmembrane</keyword>
<comment type="caution">
    <text evidence="9">The sequence shown here is derived from an EMBL/GenBank/DDBJ whole genome shotgun (WGS) entry which is preliminary data.</text>
</comment>
<protein>
    <submittedName>
        <fullName evidence="9">MFS domain-containing protein</fullName>
    </submittedName>
</protein>
<evidence type="ECO:0000256" key="6">
    <source>
        <dbReference type="ARBA" id="ARBA00023136"/>
    </source>
</evidence>
<name>A0A8H6TMJ9_MYCCL</name>
<dbReference type="GO" id="GO:0022857">
    <property type="term" value="F:transmembrane transporter activity"/>
    <property type="evidence" value="ECO:0007669"/>
    <property type="project" value="InterPro"/>
</dbReference>
<sequence>MAPNHDEYALPTRIHTAAMIFAVFLAGWNDGTLGPLIPRIQEVYHLGYIIVALLFVFASLGAITGAFLTINLTPRLGFGKMVLLAPLFQIVGYSLQAAALPYPVFALASFLNSIGVSILDAQANGYVASIVSARVSGVWKSFEDNLVLSLSRSLAPRKVLLGLPTPTI</sequence>
<feature type="domain" description="Major facilitator superfamily (MFS) profile" evidence="8">
    <location>
        <begin position="15"/>
        <end position="168"/>
    </location>
</feature>
<dbReference type="PANTHER" id="PTHR23514:SF3">
    <property type="entry name" value="BYPASS OF STOP CODON PROTEIN 6"/>
    <property type="match status" value="1"/>
</dbReference>
<dbReference type="InterPro" id="IPR051788">
    <property type="entry name" value="MFS_Transporter"/>
</dbReference>
<dbReference type="AlphaFoldDB" id="A0A8H6TMJ9"/>
<comment type="subcellular location">
    <subcellularLocation>
        <location evidence="1">Endomembrane system</location>
        <topology evidence="1">Multi-pass membrane protein</topology>
    </subcellularLocation>
</comment>
<dbReference type="PANTHER" id="PTHR23514">
    <property type="entry name" value="BYPASS OF STOP CODON PROTEIN 6"/>
    <property type="match status" value="1"/>
</dbReference>
<dbReference type="InterPro" id="IPR036259">
    <property type="entry name" value="MFS_trans_sf"/>
</dbReference>
<reference evidence="9" key="1">
    <citation type="submission" date="2020-05" db="EMBL/GenBank/DDBJ databases">
        <title>Mycena genomes resolve the evolution of fungal bioluminescence.</title>
        <authorList>
            <person name="Tsai I.J."/>
        </authorList>
    </citation>
    <scope>NUCLEOTIDE SEQUENCE</scope>
    <source>
        <strain evidence="9">110903Hualien_Pintung</strain>
    </source>
</reference>
<feature type="transmembrane region" description="Helical" evidence="7">
    <location>
        <begin position="48"/>
        <end position="70"/>
    </location>
</feature>
<dbReference type="EMBL" id="JACAZE010000003">
    <property type="protein sequence ID" value="KAF7319452.1"/>
    <property type="molecule type" value="Genomic_DNA"/>
</dbReference>
<dbReference type="OrthoDB" id="413079at2759"/>
<evidence type="ECO:0000256" key="7">
    <source>
        <dbReference type="SAM" id="Phobius"/>
    </source>
</evidence>
<keyword evidence="6 7" id="KW-0472">Membrane</keyword>
<keyword evidence="10" id="KW-1185">Reference proteome</keyword>
<comment type="similarity">
    <text evidence="2">Belongs to the major facilitator superfamily.</text>
</comment>
<evidence type="ECO:0000313" key="10">
    <source>
        <dbReference type="Proteomes" id="UP000613580"/>
    </source>
</evidence>
<evidence type="ECO:0000256" key="2">
    <source>
        <dbReference type="ARBA" id="ARBA00008335"/>
    </source>
</evidence>